<organism evidence="1 2">
    <name type="scientific">Enterocloster clostridioformis</name>
    <dbReference type="NCBI Taxonomy" id="1531"/>
    <lineage>
        <taxon>Bacteria</taxon>
        <taxon>Bacillati</taxon>
        <taxon>Bacillota</taxon>
        <taxon>Clostridia</taxon>
        <taxon>Lachnospirales</taxon>
        <taxon>Lachnospiraceae</taxon>
        <taxon>Enterocloster</taxon>
    </lineage>
</organism>
<comment type="caution">
    <text evidence="1">The sequence shown here is derived from an EMBL/GenBank/DDBJ whole genome shotgun (WGS) entry which is preliminary data.</text>
</comment>
<evidence type="ECO:0000313" key="1">
    <source>
        <dbReference type="EMBL" id="NSJ46834.1"/>
    </source>
</evidence>
<proteinExistence type="predicted"/>
<dbReference type="Proteomes" id="UP000719916">
    <property type="component" value="Unassembled WGS sequence"/>
</dbReference>
<evidence type="ECO:0000313" key="2">
    <source>
        <dbReference type="Proteomes" id="UP000719916"/>
    </source>
</evidence>
<name>A0ABD6LQC9_9FIRM</name>
<dbReference type="AlphaFoldDB" id="A0ABD6LQC9"/>
<gene>
    <name evidence="1" type="ORF">G5B26_25535</name>
</gene>
<reference evidence="1 2" key="1">
    <citation type="journal article" date="2020" name="Cell Host Microbe">
        <title>Functional and Genomic Variation between Human-Derived Isolates of Lachnospiraceae Reveals Inter- and Intra-Species Diversity.</title>
        <authorList>
            <person name="Sorbara M.T."/>
            <person name="Littmann E.R."/>
            <person name="Fontana E."/>
            <person name="Moody T.U."/>
            <person name="Kohout C.E."/>
            <person name="Gjonbalaj M."/>
            <person name="Eaton V."/>
            <person name="Seok R."/>
            <person name="Leiner I.M."/>
            <person name="Pamer E.G."/>
        </authorList>
    </citation>
    <scope>NUCLEOTIDE SEQUENCE [LARGE SCALE GENOMIC DNA]</scope>
    <source>
        <strain evidence="1 2">MSK.2.26</strain>
    </source>
</reference>
<sequence length="310" mass="35389">MNNSQVYNEIRSMSERACMRMNDFSKSILKTRGGRVGSGMGALLEALWGYMMNQIILEENKLDCEIAWFPDNQYNDFSCIKRDEEWDPSTRKSEYFRIEVKSMNIGADESKAHFSAIDREIEDNDALLILVWEWQKIDNTHYSPIVIDSFFDRAKGVAALRDDLHIARGGSFVSSTQCPDHCQPAECPHDGEPLNAAGKRERVTGPASTRVSQSVSFAANFGGLVRMIKTDNENARSVLRSDRKTNDIADHYISFIHRNFPDEERNQYTISELRTVAEALEIDCTGLSKSALYDRIRAYSQYQDLLRDLL</sequence>
<dbReference type="EMBL" id="JAAISW010000095">
    <property type="protein sequence ID" value="NSJ46834.1"/>
    <property type="molecule type" value="Genomic_DNA"/>
</dbReference>
<accession>A0ABD6LQC9</accession>
<dbReference type="RefSeq" id="WP_173877587.1">
    <property type="nucleotide sequence ID" value="NZ_JAAISW010000095.1"/>
</dbReference>
<protein>
    <submittedName>
        <fullName evidence="1">Uncharacterized protein</fullName>
    </submittedName>
</protein>